<dbReference type="EMBL" id="BAABME010002485">
    <property type="protein sequence ID" value="GAA0154856.1"/>
    <property type="molecule type" value="Genomic_DNA"/>
</dbReference>
<name>A0AAV3PUN7_LITER</name>
<proteinExistence type="predicted"/>
<keyword evidence="1" id="KW-0472">Membrane</keyword>
<dbReference type="CDD" id="cd09272">
    <property type="entry name" value="RNase_HI_RT_Ty1"/>
    <property type="match status" value="1"/>
</dbReference>
<protein>
    <submittedName>
        <fullName evidence="1">Transmembrane signal receptor</fullName>
    </submittedName>
</protein>
<evidence type="ECO:0000313" key="2">
    <source>
        <dbReference type="Proteomes" id="UP001454036"/>
    </source>
</evidence>
<dbReference type="InterPro" id="IPR043502">
    <property type="entry name" value="DNA/RNA_pol_sf"/>
</dbReference>
<dbReference type="AlphaFoldDB" id="A0AAV3PUN7"/>
<evidence type="ECO:0000313" key="1">
    <source>
        <dbReference type="EMBL" id="GAA0154856.1"/>
    </source>
</evidence>
<accession>A0AAV3PUN7</accession>
<sequence length="162" mass="18151">MKDLGPLHYFLDIIVSRYAGGLFLFQKKYAIEIIEKAGMSLVGALQYLTFTRPDISYDVQQICLVMHNPKVDHMSALKRIVRYVQGTIDYGLHLYPSSTTSLISYIDADWVGCPDTRRSTSGYCVFLGDNLVSWSSKRHATLSRSSVEAENQGVTNVVSKSC</sequence>
<dbReference type="PANTHER" id="PTHR11439:SF524">
    <property type="entry name" value="RNA-DIRECTED DNA POLYMERASE, PROTEIN KINASE RLK-PELLE-DLSV FAMILY"/>
    <property type="match status" value="1"/>
</dbReference>
<gene>
    <name evidence="1" type="ORF">LIER_12714</name>
</gene>
<keyword evidence="2" id="KW-1185">Reference proteome</keyword>
<keyword evidence="1" id="KW-0812">Transmembrane</keyword>
<organism evidence="1 2">
    <name type="scientific">Lithospermum erythrorhizon</name>
    <name type="common">Purple gromwell</name>
    <name type="synonym">Lithospermum officinale var. erythrorhizon</name>
    <dbReference type="NCBI Taxonomy" id="34254"/>
    <lineage>
        <taxon>Eukaryota</taxon>
        <taxon>Viridiplantae</taxon>
        <taxon>Streptophyta</taxon>
        <taxon>Embryophyta</taxon>
        <taxon>Tracheophyta</taxon>
        <taxon>Spermatophyta</taxon>
        <taxon>Magnoliopsida</taxon>
        <taxon>eudicotyledons</taxon>
        <taxon>Gunneridae</taxon>
        <taxon>Pentapetalae</taxon>
        <taxon>asterids</taxon>
        <taxon>lamiids</taxon>
        <taxon>Boraginales</taxon>
        <taxon>Boraginaceae</taxon>
        <taxon>Boraginoideae</taxon>
        <taxon>Lithospermeae</taxon>
        <taxon>Lithospermum</taxon>
    </lineage>
</organism>
<dbReference type="PANTHER" id="PTHR11439">
    <property type="entry name" value="GAG-POL-RELATED RETROTRANSPOSON"/>
    <property type="match status" value="1"/>
</dbReference>
<reference evidence="1 2" key="1">
    <citation type="submission" date="2024-01" db="EMBL/GenBank/DDBJ databases">
        <title>The complete chloroplast genome sequence of Lithospermum erythrorhizon: insights into the phylogenetic relationship among Boraginaceae species and the maternal lineages of purple gromwells.</title>
        <authorList>
            <person name="Okada T."/>
            <person name="Watanabe K."/>
        </authorList>
    </citation>
    <scope>NUCLEOTIDE SEQUENCE [LARGE SCALE GENOMIC DNA]</scope>
</reference>
<dbReference type="Proteomes" id="UP001454036">
    <property type="component" value="Unassembled WGS sequence"/>
</dbReference>
<dbReference type="SUPFAM" id="SSF56672">
    <property type="entry name" value="DNA/RNA polymerases"/>
    <property type="match status" value="1"/>
</dbReference>
<comment type="caution">
    <text evidence="1">The sequence shown here is derived from an EMBL/GenBank/DDBJ whole genome shotgun (WGS) entry which is preliminary data.</text>
</comment>
<keyword evidence="1" id="KW-0675">Receptor</keyword>